<name>C1FGE6_MICCC</name>
<proteinExistence type="predicted"/>
<dbReference type="RefSeq" id="XP_002508277.1">
    <property type="nucleotide sequence ID" value="XM_002508231.1"/>
</dbReference>
<reference evidence="1 2" key="1">
    <citation type="journal article" date="2009" name="Science">
        <title>Green evolution and dynamic adaptations revealed by genomes of the marine picoeukaryotes Micromonas.</title>
        <authorList>
            <person name="Worden A.Z."/>
            <person name="Lee J.H."/>
            <person name="Mock T."/>
            <person name="Rouze P."/>
            <person name="Simmons M.P."/>
            <person name="Aerts A.L."/>
            <person name="Allen A.E."/>
            <person name="Cuvelier M.L."/>
            <person name="Derelle E."/>
            <person name="Everett M.V."/>
            <person name="Foulon E."/>
            <person name="Grimwood J."/>
            <person name="Gundlach H."/>
            <person name="Henrissat B."/>
            <person name="Napoli C."/>
            <person name="McDonald S.M."/>
            <person name="Parker M.S."/>
            <person name="Rombauts S."/>
            <person name="Salamov A."/>
            <person name="Von Dassow P."/>
            <person name="Badger J.H."/>
            <person name="Coutinho P.M."/>
            <person name="Demir E."/>
            <person name="Dubchak I."/>
            <person name="Gentemann C."/>
            <person name="Eikrem W."/>
            <person name="Gready J.E."/>
            <person name="John U."/>
            <person name="Lanier W."/>
            <person name="Lindquist E.A."/>
            <person name="Lucas S."/>
            <person name="Mayer K.F."/>
            <person name="Moreau H."/>
            <person name="Not F."/>
            <person name="Otillar R."/>
            <person name="Panaud O."/>
            <person name="Pangilinan J."/>
            <person name="Paulsen I."/>
            <person name="Piegu B."/>
            <person name="Poliakov A."/>
            <person name="Robbens S."/>
            <person name="Schmutz J."/>
            <person name="Toulza E."/>
            <person name="Wyss T."/>
            <person name="Zelensky A."/>
            <person name="Zhou K."/>
            <person name="Armbrust E.V."/>
            <person name="Bhattacharya D."/>
            <person name="Goodenough U.W."/>
            <person name="Van de Peer Y."/>
            <person name="Grigoriev I.V."/>
        </authorList>
    </citation>
    <scope>NUCLEOTIDE SEQUENCE [LARGE SCALE GENOMIC DNA]</scope>
    <source>
        <strain evidence="2">RCC299 / NOUM17</strain>
    </source>
</reference>
<dbReference type="KEGG" id="mis:MICPUN_53133"/>
<dbReference type="Proteomes" id="UP000002009">
    <property type="component" value="Chromosome 8"/>
</dbReference>
<evidence type="ECO:0000313" key="1">
    <source>
        <dbReference type="EMBL" id="ACO69535.1"/>
    </source>
</evidence>
<evidence type="ECO:0000313" key="2">
    <source>
        <dbReference type="Proteomes" id="UP000002009"/>
    </source>
</evidence>
<organism evidence="1 2">
    <name type="scientific">Micromonas commoda (strain RCC299 / NOUM17 / CCMP2709)</name>
    <name type="common">Picoplanktonic green alga</name>
    <dbReference type="NCBI Taxonomy" id="296587"/>
    <lineage>
        <taxon>Eukaryota</taxon>
        <taxon>Viridiplantae</taxon>
        <taxon>Chlorophyta</taxon>
        <taxon>Mamiellophyceae</taxon>
        <taxon>Mamiellales</taxon>
        <taxon>Mamiellaceae</taxon>
        <taxon>Micromonas</taxon>
    </lineage>
</organism>
<gene>
    <name evidence="1" type="ORF">MICPUN_53133</name>
</gene>
<protein>
    <submittedName>
        <fullName evidence="1">Uncharacterized protein</fullName>
    </submittedName>
</protein>
<dbReference type="InParanoid" id="C1FGE6"/>
<sequence length="51" mass="5348">MGKHHDWRPRGSVCALVTTPACAVPPEVLEGGVNSVSSTHLSCDGMNLSRS</sequence>
<keyword evidence="2" id="KW-1185">Reference proteome</keyword>
<accession>C1FGE6</accession>
<dbReference type="GeneID" id="8245908"/>
<dbReference type="AlphaFoldDB" id="C1FGE6"/>
<dbReference type="EMBL" id="CP001575">
    <property type="protein sequence ID" value="ACO69535.1"/>
    <property type="molecule type" value="Genomic_DNA"/>
</dbReference>